<evidence type="ECO:0000313" key="9">
    <source>
        <dbReference type="EMBL" id="MBB3116841.1"/>
    </source>
</evidence>
<keyword evidence="3 6" id="KW-0812">Transmembrane</keyword>
<feature type="transmembrane region" description="Helical" evidence="8">
    <location>
        <begin position="393"/>
        <end position="417"/>
    </location>
</feature>
<feature type="transmembrane region" description="Helical" evidence="8">
    <location>
        <begin position="123"/>
        <end position="147"/>
    </location>
</feature>
<dbReference type="InterPro" id="IPR037272">
    <property type="entry name" value="SNS_sf"/>
</dbReference>
<keyword evidence="6" id="KW-0769">Symport</keyword>
<accession>A0A8H9YB85</accession>
<proteinExistence type="inferred from homology"/>
<comment type="subcellular location">
    <subcellularLocation>
        <location evidence="1">Membrane</location>
        <topology evidence="1">Multi-pass membrane protein</topology>
    </subcellularLocation>
</comment>
<evidence type="ECO:0000256" key="4">
    <source>
        <dbReference type="ARBA" id="ARBA00022989"/>
    </source>
</evidence>
<keyword evidence="4 8" id="KW-1133">Transmembrane helix</keyword>
<dbReference type="PROSITE" id="PS50267">
    <property type="entry name" value="NA_NEUROTRAN_SYMP_3"/>
    <property type="match status" value="1"/>
</dbReference>
<dbReference type="EMBL" id="JACHWT010000010">
    <property type="protein sequence ID" value="MBB3116841.1"/>
    <property type="molecule type" value="Genomic_DNA"/>
</dbReference>
<dbReference type="GO" id="GO:0015293">
    <property type="term" value="F:symporter activity"/>
    <property type="evidence" value="ECO:0007669"/>
    <property type="project" value="UniProtKB-KW"/>
</dbReference>
<feature type="region of interest" description="Disordered" evidence="7">
    <location>
        <begin position="536"/>
        <end position="581"/>
    </location>
</feature>
<evidence type="ECO:0000256" key="2">
    <source>
        <dbReference type="ARBA" id="ARBA00022448"/>
    </source>
</evidence>
<feature type="transmembrane region" description="Helical" evidence="8">
    <location>
        <begin position="182"/>
        <end position="203"/>
    </location>
</feature>
<evidence type="ECO:0000256" key="3">
    <source>
        <dbReference type="ARBA" id="ARBA00022692"/>
    </source>
</evidence>
<feature type="transmembrane region" description="Helical" evidence="8">
    <location>
        <begin position="257"/>
        <end position="282"/>
    </location>
</feature>
<dbReference type="Pfam" id="PF00209">
    <property type="entry name" value="SNF"/>
    <property type="match status" value="2"/>
</dbReference>
<sequence length="581" mass="61417">MASESPSRPGATPSPSSQTPGPSGPGTARAASGTTAPSRGRETFSSRSMFLFAAIGSAVGLGNIWRFPYVAYDSGGGAFLVPYLVALLTAGIPLLWLFFGLGHRYRGSAPLVYRRIHRAGEPLGWFQVGVAFFITIYYAVIVAWSGIYTVRSVTKAWGDDPEGFFFKEFLRMDSTRTFSLDVVWPIAAVLVLVWVVTVLTLVFDVSSGIGRMTTVFVPVLVVLFAVLVVRSLFLDGASAGLDALFSPKWDKLGDSSVWIAAYGQIFFSLSIGFGIMTTYASYLKPRTNLTGTGMVTAFANSSFEVLAGIGVFAALGFMATRSGVAVDEVASSGIGLAFVAFPTIINQMPAGALFGVLFFASLFLAGLTSLISLLEVVVSAVKDKFNLPRRRTAICVGTLMTVLSVALFSTTSGLVTLDIMDKFTNNIGIVAAAVAAIVVVGYVTRRMTEIEQHLNAVSSVRVGLTWKICVMVITPIALAYMLVNELITLIREPYEGYAQSQLVTYGWAVLAVIVIAAVVLTAVSFRGSTTLDGLPGSDFGVPPRGRPKGTPNPLATASAIASPAAAGSGRPADATDTTPRS</sequence>
<evidence type="ECO:0000313" key="10">
    <source>
        <dbReference type="Proteomes" id="UP000612712"/>
    </source>
</evidence>
<feature type="transmembrane region" description="Helical" evidence="8">
    <location>
        <begin position="80"/>
        <end position="102"/>
    </location>
</feature>
<dbReference type="SUPFAM" id="SSF161070">
    <property type="entry name" value="SNF-like"/>
    <property type="match status" value="1"/>
</dbReference>
<dbReference type="InterPro" id="IPR000175">
    <property type="entry name" value="Na/ntran_symport"/>
</dbReference>
<evidence type="ECO:0000256" key="1">
    <source>
        <dbReference type="ARBA" id="ARBA00004141"/>
    </source>
</evidence>
<feature type="transmembrane region" description="Helical" evidence="8">
    <location>
        <begin position="294"/>
        <end position="319"/>
    </location>
</feature>
<dbReference type="PROSITE" id="PS00610">
    <property type="entry name" value="NA_NEUROTRAN_SYMP_1"/>
    <property type="match status" value="1"/>
</dbReference>
<feature type="transmembrane region" description="Helical" evidence="8">
    <location>
        <begin position="464"/>
        <end position="483"/>
    </location>
</feature>
<dbReference type="AlphaFoldDB" id="A0A8H9YB85"/>
<keyword evidence="5 8" id="KW-0472">Membrane</keyword>
<evidence type="ECO:0000256" key="6">
    <source>
        <dbReference type="RuleBase" id="RU003732"/>
    </source>
</evidence>
<dbReference type="CDD" id="cd10334">
    <property type="entry name" value="SLC6sbd_u1"/>
    <property type="match status" value="1"/>
</dbReference>
<feature type="compositionally biased region" description="Low complexity" evidence="7">
    <location>
        <begin position="9"/>
        <end position="28"/>
    </location>
</feature>
<comment type="similarity">
    <text evidence="6">Belongs to the sodium:neurotransmitter symporter (SNF) (TC 2.A.22) family.</text>
</comment>
<organism evidence="9 10">
    <name type="scientific">Corynebacterium bovis DSM 20582 = CIP 54.80</name>
    <dbReference type="NCBI Taxonomy" id="927655"/>
    <lineage>
        <taxon>Bacteria</taxon>
        <taxon>Bacillati</taxon>
        <taxon>Actinomycetota</taxon>
        <taxon>Actinomycetes</taxon>
        <taxon>Mycobacteriales</taxon>
        <taxon>Corynebacteriaceae</taxon>
        <taxon>Corynebacterium</taxon>
    </lineage>
</organism>
<dbReference type="GO" id="GO:0016020">
    <property type="term" value="C:membrane"/>
    <property type="evidence" value="ECO:0007669"/>
    <property type="project" value="UniProtKB-SubCell"/>
</dbReference>
<reference evidence="9" key="1">
    <citation type="submission" date="2020-08" db="EMBL/GenBank/DDBJ databases">
        <title>Sequencing the genomes of 1000 actinobacteria strains.</title>
        <authorList>
            <person name="Klenk H.-P."/>
        </authorList>
    </citation>
    <scope>NUCLEOTIDE SEQUENCE</scope>
    <source>
        <strain evidence="9">DSM 20582</strain>
    </source>
</reference>
<evidence type="ECO:0000256" key="8">
    <source>
        <dbReference type="SAM" id="Phobius"/>
    </source>
</evidence>
<feature type="transmembrane region" description="Helical" evidence="8">
    <location>
        <begin position="423"/>
        <end position="443"/>
    </location>
</feature>
<feature type="transmembrane region" description="Helical" evidence="8">
    <location>
        <begin position="49"/>
        <end position="68"/>
    </location>
</feature>
<dbReference type="PRINTS" id="PR00176">
    <property type="entry name" value="NANEUSMPORT"/>
</dbReference>
<evidence type="ECO:0000256" key="5">
    <source>
        <dbReference type="ARBA" id="ARBA00023136"/>
    </source>
</evidence>
<feature type="transmembrane region" description="Helical" evidence="8">
    <location>
        <begin position="215"/>
        <end position="237"/>
    </location>
</feature>
<dbReference type="PANTHER" id="PTHR42948">
    <property type="entry name" value="TRANSPORTER"/>
    <property type="match status" value="1"/>
</dbReference>
<feature type="transmembrane region" description="Helical" evidence="8">
    <location>
        <begin position="352"/>
        <end position="381"/>
    </location>
</feature>
<feature type="region of interest" description="Disordered" evidence="7">
    <location>
        <begin position="1"/>
        <end position="41"/>
    </location>
</feature>
<protein>
    <recommendedName>
        <fullName evidence="6">Transporter</fullName>
    </recommendedName>
</protein>
<dbReference type="NCBIfam" id="NF037979">
    <property type="entry name" value="Na_transp"/>
    <property type="match status" value="1"/>
</dbReference>
<feature type="transmembrane region" description="Helical" evidence="8">
    <location>
        <begin position="503"/>
        <end position="525"/>
    </location>
</feature>
<comment type="caution">
    <text evidence="9">The sequence shown here is derived from an EMBL/GenBank/DDBJ whole genome shotgun (WGS) entry which is preliminary data.</text>
</comment>
<feature type="compositionally biased region" description="Low complexity" evidence="7">
    <location>
        <begin position="555"/>
        <end position="575"/>
    </location>
</feature>
<dbReference type="Proteomes" id="UP000612712">
    <property type="component" value="Unassembled WGS sequence"/>
</dbReference>
<name>A0A8H9YB85_9CORY</name>
<keyword evidence="2 6" id="KW-0813">Transport</keyword>
<dbReference type="PANTHER" id="PTHR42948:SF1">
    <property type="entry name" value="TRANSPORTER"/>
    <property type="match status" value="1"/>
</dbReference>
<gene>
    <name evidence="9" type="ORF">FHU32_002092</name>
</gene>
<evidence type="ECO:0000256" key="7">
    <source>
        <dbReference type="SAM" id="MobiDB-lite"/>
    </source>
</evidence>